<proteinExistence type="predicted"/>
<feature type="transmembrane region" description="Helical" evidence="5">
    <location>
        <begin position="92"/>
        <end position="116"/>
    </location>
</feature>
<dbReference type="SUPFAM" id="SSF103473">
    <property type="entry name" value="MFS general substrate transporter"/>
    <property type="match status" value="1"/>
</dbReference>
<feature type="transmembrane region" description="Helical" evidence="5">
    <location>
        <begin position="229"/>
        <end position="249"/>
    </location>
</feature>
<dbReference type="AlphaFoldDB" id="A0A1I5RPI4"/>
<evidence type="ECO:0000256" key="5">
    <source>
        <dbReference type="SAM" id="Phobius"/>
    </source>
</evidence>
<keyword evidence="3 5" id="KW-1133">Transmembrane helix</keyword>
<keyword evidence="2 5" id="KW-0812">Transmembrane</keyword>
<organism evidence="7 8">
    <name type="scientific">Sphingomonas rubra</name>
    <dbReference type="NCBI Taxonomy" id="634430"/>
    <lineage>
        <taxon>Bacteria</taxon>
        <taxon>Pseudomonadati</taxon>
        <taxon>Pseudomonadota</taxon>
        <taxon>Alphaproteobacteria</taxon>
        <taxon>Sphingomonadales</taxon>
        <taxon>Sphingomonadaceae</taxon>
        <taxon>Sphingomonas</taxon>
    </lineage>
</organism>
<dbReference type="PANTHER" id="PTHR11662">
    <property type="entry name" value="SOLUTE CARRIER FAMILY 17"/>
    <property type="match status" value="1"/>
</dbReference>
<gene>
    <name evidence="7" type="ORF">SAMN04488241_10421</name>
</gene>
<dbReference type="InterPro" id="IPR036259">
    <property type="entry name" value="MFS_trans_sf"/>
</dbReference>
<feature type="transmembrane region" description="Helical" evidence="5">
    <location>
        <begin position="388"/>
        <end position="411"/>
    </location>
</feature>
<dbReference type="EMBL" id="FOXP01000004">
    <property type="protein sequence ID" value="SFP60307.1"/>
    <property type="molecule type" value="Genomic_DNA"/>
</dbReference>
<reference evidence="7 8" key="1">
    <citation type="submission" date="2016-10" db="EMBL/GenBank/DDBJ databases">
        <authorList>
            <person name="de Groot N.N."/>
        </authorList>
    </citation>
    <scope>NUCLEOTIDE SEQUENCE [LARGE SCALE GENOMIC DNA]</scope>
    <source>
        <strain evidence="7 8">CGMCC 1.9113</strain>
    </source>
</reference>
<dbReference type="Proteomes" id="UP000199586">
    <property type="component" value="Unassembled WGS sequence"/>
</dbReference>
<evidence type="ECO:0000259" key="6">
    <source>
        <dbReference type="PROSITE" id="PS50850"/>
    </source>
</evidence>
<evidence type="ECO:0000256" key="4">
    <source>
        <dbReference type="ARBA" id="ARBA00023136"/>
    </source>
</evidence>
<accession>A0A1I5RPI4</accession>
<feature type="transmembrane region" description="Helical" evidence="5">
    <location>
        <begin position="20"/>
        <end position="38"/>
    </location>
</feature>
<dbReference type="STRING" id="634430.SAMN04488241_10421"/>
<sequence length="429" mass="45730">MLTPLSYMKGREDIEQHVGARRWAIVALAFTAIMLNYVDRQVIALLKPMLQGEYGWSDRDYSHMASAFQFCAAVSFLGTGWFIDRMGLRRGFAIGVAAWSIAGMAHAFVSSVAGFIGVRALLGAAESIGTPAQVKTAGTYFPPEQRSLMLGIGNMASNFGAVVAPLTVPALALWLGWRAAFLITGGLGFVWVVAWLIVTPRTGRVDKVAGVAEAGAVPWTSLLRDRRQWAVVAAKALSDQCWWFLLFFMPDLFHRMFGLSQGELGLPIAFIYALAALGSLSGGILPTWLMSRGVDIDRARKGSMLVYALLILPVPTVLLTGDAWVAAALLGLGLFAHQGFSTNVFGMTADIFPASMIGTAIGIGAFAGNLTGMAMIEGAGFSLDNGYGYAPLLLLCGGSYLVALLLVQLLVPRLTLAEPGTPRVVPVGH</sequence>
<dbReference type="InterPro" id="IPR050382">
    <property type="entry name" value="MFS_Na/Anion_cotransporter"/>
</dbReference>
<feature type="transmembrane region" description="Helical" evidence="5">
    <location>
        <begin position="269"/>
        <end position="290"/>
    </location>
</feature>
<keyword evidence="8" id="KW-1185">Reference proteome</keyword>
<feature type="transmembrane region" description="Helical" evidence="5">
    <location>
        <begin position="302"/>
        <end position="318"/>
    </location>
</feature>
<comment type="subcellular location">
    <subcellularLocation>
        <location evidence="1">Membrane</location>
        <topology evidence="1">Multi-pass membrane protein</topology>
    </subcellularLocation>
</comment>
<dbReference type="GO" id="GO:0015134">
    <property type="term" value="F:hexuronate transmembrane transporter activity"/>
    <property type="evidence" value="ECO:0007669"/>
    <property type="project" value="TreeGrafter"/>
</dbReference>
<keyword evidence="4 5" id="KW-0472">Membrane</keyword>
<evidence type="ECO:0000313" key="8">
    <source>
        <dbReference type="Proteomes" id="UP000199586"/>
    </source>
</evidence>
<dbReference type="Pfam" id="PF07690">
    <property type="entry name" value="MFS_1"/>
    <property type="match status" value="1"/>
</dbReference>
<dbReference type="CDD" id="cd17319">
    <property type="entry name" value="MFS_ExuT_GudP_like"/>
    <property type="match status" value="1"/>
</dbReference>
<dbReference type="GO" id="GO:0016020">
    <property type="term" value="C:membrane"/>
    <property type="evidence" value="ECO:0007669"/>
    <property type="project" value="UniProtKB-SubCell"/>
</dbReference>
<dbReference type="InterPro" id="IPR011701">
    <property type="entry name" value="MFS"/>
</dbReference>
<evidence type="ECO:0000256" key="3">
    <source>
        <dbReference type="ARBA" id="ARBA00022989"/>
    </source>
</evidence>
<dbReference type="InterPro" id="IPR020846">
    <property type="entry name" value="MFS_dom"/>
</dbReference>
<evidence type="ECO:0000256" key="1">
    <source>
        <dbReference type="ARBA" id="ARBA00004141"/>
    </source>
</evidence>
<evidence type="ECO:0000313" key="7">
    <source>
        <dbReference type="EMBL" id="SFP60307.1"/>
    </source>
</evidence>
<feature type="domain" description="Major facilitator superfamily (MFS) profile" evidence="6">
    <location>
        <begin position="25"/>
        <end position="415"/>
    </location>
</feature>
<dbReference type="Gene3D" id="1.20.1250.20">
    <property type="entry name" value="MFS general substrate transporter like domains"/>
    <property type="match status" value="2"/>
</dbReference>
<protein>
    <submittedName>
        <fullName evidence="7">MFS transporter, ACS family, hexuronate transporter</fullName>
    </submittedName>
</protein>
<evidence type="ECO:0000256" key="2">
    <source>
        <dbReference type="ARBA" id="ARBA00022692"/>
    </source>
</evidence>
<feature type="transmembrane region" description="Helical" evidence="5">
    <location>
        <begin position="357"/>
        <end position="376"/>
    </location>
</feature>
<dbReference type="RefSeq" id="WP_245739111.1">
    <property type="nucleotide sequence ID" value="NZ_FOXP01000004.1"/>
</dbReference>
<dbReference type="PROSITE" id="PS50850">
    <property type="entry name" value="MFS"/>
    <property type="match status" value="1"/>
</dbReference>
<name>A0A1I5RPI4_9SPHN</name>
<dbReference type="PANTHER" id="PTHR11662:SF285">
    <property type="entry name" value="HEXURONATE TRANSPORTER"/>
    <property type="match status" value="1"/>
</dbReference>
<feature type="transmembrane region" description="Helical" evidence="5">
    <location>
        <begin position="64"/>
        <end position="83"/>
    </location>
</feature>
<feature type="transmembrane region" description="Helical" evidence="5">
    <location>
        <begin position="175"/>
        <end position="198"/>
    </location>
</feature>
<feature type="transmembrane region" description="Helical" evidence="5">
    <location>
        <begin position="324"/>
        <end position="345"/>
    </location>
</feature>